<comment type="function">
    <text evidence="5">Involved in urease metallocenter assembly. Binds nickel. Probably functions as a nickel donor during metallocenter assembly.</text>
</comment>
<reference evidence="8 10" key="2">
    <citation type="submission" date="2022-12" db="EMBL/GenBank/DDBJ databases">
        <title>Streptococcus alactolyticus LGM, complete genome.</title>
        <authorList>
            <person name="Liu Z."/>
            <person name="Mu C."/>
            <person name="Zhu W."/>
        </authorList>
    </citation>
    <scope>NUCLEOTIDE SEQUENCE [LARGE SCALE GENOMIC DNA]</scope>
    <source>
        <strain evidence="8 10">LGM</strain>
    </source>
</reference>
<evidence type="ECO:0000256" key="3">
    <source>
        <dbReference type="ARBA" id="ARBA00022596"/>
    </source>
</evidence>
<evidence type="ECO:0000256" key="2">
    <source>
        <dbReference type="ARBA" id="ARBA00022490"/>
    </source>
</evidence>
<dbReference type="GO" id="GO:0016151">
    <property type="term" value="F:nickel cation binding"/>
    <property type="evidence" value="ECO:0007669"/>
    <property type="project" value="UniProtKB-UniRule"/>
</dbReference>
<dbReference type="Gene3D" id="3.30.70.790">
    <property type="entry name" value="UreE, C-terminal domain"/>
    <property type="match status" value="1"/>
</dbReference>
<evidence type="ECO:0000313" key="8">
    <source>
        <dbReference type="EMBL" id="WBB06590.1"/>
    </source>
</evidence>
<dbReference type="GO" id="GO:0051082">
    <property type="term" value="F:unfolded protein binding"/>
    <property type="evidence" value="ECO:0007669"/>
    <property type="project" value="UniProtKB-UniRule"/>
</dbReference>
<keyword evidence="4 5" id="KW-0143">Chaperone</keyword>
<dbReference type="AlphaFoldDB" id="A0A6N7X647"/>
<dbReference type="Proteomes" id="UP001212085">
    <property type="component" value="Chromosome"/>
</dbReference>
<evidence type="ECO:0000259" key="6">
    <source>
        <dbReference type="SMART" id="SM00988"/>
    </source>
</evidence>
<proteinExistence type="inferred from homology"/>
<dbReference type="HAMAP" id="MF_00822">
    <property type="entry name" value="UreE"/>
    <property type="match status" value="1"/>
</dbReference>
<dbReference type="InterPro" id="IPR007864">
    <property type="entry name" value="UreE_C_dom"/>
</dbReference>
<dbReference type="EMBL" id="CP114883">
    <property type="protein sequence ID" value="WBB06590.1"/>
    <property type="molecule type" value="Genomic_DNA"/>
</dbReference>
<comment type="similarity">
    <text evidence="5">Belongs to the UreE family.</text>
</comment>
<evidence type="ECO:0000313" key="9">
    <source>
        <dbReference type="Proteomes" id="UP000471052"/>
    </source>
</evidence>
<keyword evidence="3 5" id="KW-0533">Nickel</keyword>
<comment type="subcellular location">
    <subcellularLocation>
        <location evidence="1 5">Cytoplasm</location>
    </subcellularLocation>
</comment>
<dbReference type="CDD" id="cd00571">
    <property type="entry name" value="UreE"/>
    <property type="match status" value="1"/>
</dbReference>
<dbReference type="InterPro" id="IPR004029">
    <property type="entry name" value="UreE_N"/>
</dbReference>
<evidence type="ECO:0000256" key="1">
    <source>
        <dbReference type="ARBA" id="ARBA00004496"/>
    </source>
</evidence>
<dbReference type="Pfam" id="PF05194">
    <property type="entry name" value="UreE_C"/>
    <property type="match status" value="1"/>
</dbReference>
<evidence type="ECO:0000256" key="4">
    <source>
        <dbReference type="ARBA" id="ARBA00023186"/>
    </source>
</evidence>
<dbReference type="InterPro" id="IPR036118">
    <property type="entry name" value="UreE_N_sf"/>
</dbReference>
<sequence>MILTEVYKNVDDISNLQDFHVETAMVKSDDLLKKVLRVTSDHGHDYGIRLDDDVLENGSAFKLSDKELLVLSVIPDEMMVVTPTDIDNMGELAHMLGNLHKPIQVSEGKISLLFDKVVAQTLDKKHIPYEIKEVQLTEPLRYVDLAK</sequence>
<dbReference type="SMART" id="SM00988">
    <property type="entry name" value="UreE_N"/>
    <property type="match status" value="1"/>
</dbReference>
<dbReference type="GO" id="GO:0065003">
    <property type="term" value="P:protein-containing complex assembly"/>
    <property type="evidence" value="ECO:0007669"/>
    <property type="project" value="InterPro"/>
</dbReference>
<dbReference type="RefSeq" id="WP_154455306.1">
    <property type="nucleotide sequence ID" value="NZ_BRXN01000044.1"/>
</dbReference>
<evidence type="ECO:0000313" key="10">
    <source>
        <dbReference type="Proteomes" id="UP001212085"/>
    </source>
</evidence>
<dbReference type="GeneID" id="99637272"/>
<gene>
    <name evidence="5" type="primary">ureE</name>
    <name evidence="7" type="ORF">FYJ82_07390</name>
    <name evidence="8" type="ORF">O6R09_01160</name>
</gene>
<dbReference type="EMBL" id="VUNP01000034">
    <property type="protein sequence ID" value="MST54198.1"/>
    <property type="molecule type" value="Genomic_DNA"/>
</dbReference>
<name>A0A6N7X647_STRAY</name>
<dbReference type="GO" id="GO:0005737">
    <property type="term" value="C:cytoplasm"/>
    <property type="evidence" value="ECO:0007669"/>
    <property type="project" value="UniProtKB-SubCell"/>
</dbReference>
<dbReference type="InterPro" id="IPR012406">
    <property type="entry name" value="UreE"/>
</dbReference>
<dbReference type="OrthoDB" id="9810882at2"/>
<organism evidence="7 9">
    <name type="scientific">Streptococcus alactolyticus</name>
    <dbReference type="NCBI Taxonomy" id="29389"/>
    <lineage>
        <taxon>Bacteria</taxon>
        <taxon>Bacillati</taxon>
        <taxon>Bacillota</taxon>
        <taxon>Bacilli</taxon>
        <taxon>Lactobacillales</taxon>
        <taxon>Streptococcaceae</taxon>
        <taxon>Streptococcus</taxon>
    </lineage>
</organism>
<dbReference type="SUPFAM" id="SSF69287">
    <property type="entry name" value="Urease metallochaperone UreE, N-terminal domain"/>
    <property type="match status" value="1"/>
</dbReference>
<dbReference type="SUPFAM" id="SSF69737">
    <property type="entry name" value="Urease metallochaperone UreE, C-terminal domain"/>
    <property type="match status" value="1"/>
</dbReference>
<dbReference type="GO" id="GO:0006457">
    <property type="term" value="P:protein folding"/>
    <property type="evidence" value="ECO:0007669"/>
    <property type="project" value="InterPro"/>
</dbReference>
<keyword evidence="2 5" id="KW-0963">Cytoplasm</keyword>
<dbReference type="Proteomes" id="UP000471052">
    <property type="component" value="Unassembled WGS sequence"/>
</dbReference>
<feature type="domain" description="UreE urease accessory N-terminal" evidence="6">
    <location>
        <begin position="6"/>
        <end position="69"/>
    </location>
</feature>
<evidence type="ECO:0000256" key="5">
    <source>
        <dbReference type="HAMAP-Rule" id="MF_00822"/>
    </source>
</evidence>
<reference evidence="7 9" key="1">
    <citation type="submission" date="2019-08" db="EMBL/GenBank/DDBJ databases">
        <title>In-depth cultivation of the pig gut microbiome towards novel bacterial diversity and tailored functional studies.</title>
        <authorList>
            <person name="Wylensek D."/>
            <person name="Hitch T.C.A."/>
            <person name="Clavel T."/>
        </authorList>
    </citation>
    <scope>NUCLEOTIDE SEQUENCE [LARGE SCALE GENOMIC DNA]</scope>
    <source>
        <strain evidence="7 9">BL-178-WT-3A</strain>
    </source>
</reference>
<evidence type="ECO:0000313" key="7">
    <source>
        <dbReference type="EMBL" id="MST54198.1"/>
    </source>
</evidence>
<accession>A0A6N7X647</accession>
<protein>
    <recommendedName>
        <fullName evidence="5">Urease accessory protein UreE</fullName>
    </recommendedName>
</protein>
<dbReference type="GO" id="GO:0019627">
    <property type="term" value="P:urea metabolic process"/>
    <property type="evidence" value="ECO:0007669"/>
    <property type="project" value="InterPro"/>
</dbReference>
<dbReference type="PIRSF" id="PIRSF036402">
    <property type="entry name" value="Ureas_acces_UreE"/>
    <property type="match status" value="1"/>
</dbReference>
<dbReference type="Gene3D" id="2.60.260.20">
    <property type="entry name" value="Urease metallochaperone UreE, N-terminal domain"/>
    <property type="match status" value="1"/>
</dbReference>
<keyword evidence="10" id="KW-1185">Reference proteome</keyword>